<dbReference type="AlphaFoldDB" id="X0UL51"/>
<gene>
    <name evidence="1" type="ORF">S01H1_44328</name>
</gene>
<organism evidence="1">
    <name type="scientific">marine sediment metagenome</name>
    <dbReference type="NCBI Taxonomy" id="412755"/>
    <lineage>
        <taxon>unclassified sequences</taxon>
        <taxon>metagenomes</taxon>
        <taxon>ecological metagenomes</taxon>
    </lineage>
</organism>
<sequence>MQELILFVYDNYSPAEVKSVLWLAMLTLFRNEVMVLPLLDRIDTSKYSRLVSVRNRSDRSHLISALKNDCDYILSYDDHILRAKAGDMKALKPEEFLDLIKASMPEEER</sequence>
<accession>X0UL51</accession>
<evidence type="ECO:0008006" key="2">
    <source>
        <dbReference type="Google" id="ProtNLM"/>
    </source>
</evidence>
<protein>
    <recommendedName>
        <fullName evidence="2">PIN domain-containing protein</fullName>
    </recommendedName>
</protein>
<name>X0UL51_9ZZZZ</name>
<reference evidence="1" key="1">
    <citation type="journal article" date="2014" name="Front. Microbiol.">
        <title>High frequency of phylogenetically diverse reductive dehalogenase-homologous genes in deep subseafloor sedimentary metagenomes.</title>
        <authorList>
            <person name="Kawai M."/>
            <person name="Futagami T."/>
            <person name="Toyoda A."/>
            <person name="Takaki Y."/>
            <person name="Nishi S."/>
            <person name="Hori S."/>
            <person name="Arai W."/>
            <person name="Tsubouchi T."/>
            <person name="Morono Y."/>
            <person name="Uchiyama I."/>
            <person name="Ito T."/>
            <person name="Fujiyama A."/>
            <person name="Inagaki F."/>
            <person name="Takami H."/>
        </authorList>
    </citation>
    <scope>NUCLEOTIDE SEQUENCE</scope>
    <source>
        <strain evidence="1">Expedition CK06-06</strain>
    </source>
</reference>
<evidence type="ECO:0000313" key="1">
    <source>
        <dbReference type="EMBL" id="GAG06524.1"/>
    </source>
</evidence>
<comment type="caution">
    <text evidence="1">The sequence shown here is derived from an EMBL/GenBank/DDBJ whole genome shotgun (WGS) entry which is preliminary data.</text>
</comment>
<proteinExistence type="predicted"/>
<dbReference type="EMBL" id="BARS01028275">
    <property type="protein sequence ID" value="GAG06524.1"/>
    <property type="molecule type" value="Genomic_DNA"/>
</dbReference>